<evidence type="ECO:0000256" key="18">
    <source>
        <dbReference type="PROSITE-ProRule" id="PRU00509"/>
    </source>
</evidence>
<keyword evidence="11" id="KW-0560">Oxidoreductase</keyword>
<dbReference type="Gene3D" id="2.60.120.650">
    <property type="entry name" value="Cupin"/>
    <property type="match status" value="1"/>
</dbReference>
<feature type="compositionally biased region" description="Basic and acidic residues" evidence="19">
    <location>
        <begin position="928"/>
        <end position="939"/>
    </location>
</feature>
<evidence type="ECO:0000256" key="19">
    <source>
        <dbReference type="SAM" id="MobiDB-lite"/>
    </source>
</evidence>
<keyword evidence="8" id="KW-0862">Zinc</keyword>
<dbReference type="InterPro" id="IPR003347">
    <property type="entry name" value="JmjC_dom"/>
</dbReference>
<dbReference type="PROSITE" id="PS01359">
    <property type="entry name" value="ZF_PHD_1"/>
    <property type="match status" value="1"/>
</dbReference>
<keyword evidence="16" id="KW-0539">Nucleus</keyword>
<evidence type="ECO:0000259" key="21">
    <source>
        <dbReference type="PROSITE" id="PS51058"/>
    </source>
</evidence>
<keyword evidence="7 18" id="KW-0863">Zinc-finger</keyword>
<feature type="region of interest" description="Disordered" evidence="19">
    <location>
        <begin position="644"/>
        <end position="715"/>
    </location>
</feature>
<dbReference type="InterPro" id="IPR001810">
    <property type="entry name" value="F-box_dom"/>
</dbReference>
<dbReference type="GO" id="GO:0008270">
    <property type="term" value="F:zinc ion binding"/>
    <property type="evidence" value="ECO:0007669"/>
    <property type="project" value="UniProtKB-KW"/>
</dbReference>
<evidence type="ECO:0000256" key="6">
    <source>
        <dbReference type="ARBA" id="ARBA00022723"/>
    </source>
</evidence>
<dbReference type="GO" id="GO:0005634">
    <property type="term" value="C:nucleus"/>
    <property type="evidence" value="ECO:0007669"/>
    <property type="project" value="UniProtKB-SubCell"/>
</dbReference>
<dbReference type="Gene3D" id="3.30.40.10">
    <property type="entry name" value="Zinc/RING finger domain, C3HC4 (zinc finger)"/>
    <property type="match status" value="1"/>
</dbReference>
<dbReference type="PROSITE" id="PS51058">
    <property type="entry name" value="ZF_CXXC"/>
    <property type="match status" value="1"/>
</dbReference>
<evidence type="ECO:0000256" key="13">
    <source>
        <dbReference type="ARBA" id="ARBA00023015"/>
    </source>
</evidence>
<organism evidence="23 24">
    <name type="scientific">Hemibagrus guttatus</name>
    <dbReference type="NCBI Taxonomy" id="175788"/>
    <lineage>
        <taxon>Eukaryota</taxon>
        <taxon>Metazoa</taxon>
        <taxon>Chordata</taxon>
        <taxon>Craniata</taxon>
        <taxon>Vertebrata</taxon>
        <taxon>Euteleostomi</taxon>
        <taxon>Actinopterygii</taxon>
        <taxon>Neopterygii</taxon>
        <taxon>Teleostei</taxon>
        <taxon>Ostariophysi</taxon>
        <taxon>Siluriformes</taxon>
        <taxon>Bagridae</taxon>
        <taxon>Hemibagrus</taxon>
    </lineage>
</organism>
<dbReference type="InterPro" id="IPR002857">
    <property type="entry name" value="Znf_CXXC"/>
</dbReference>
<dbReference type="Pfam" id="PF02373">
    <property type="entry name" value="JmjC"/>
    <property type="match status" value="1"/>
</dbReference>
<feature type="compositionally biased region" description="Polar residues" evidence="19">
    <location>
        <begin position="905"/>
        <end position="919"/>
    </location>
</feature>
<proteinExistence type="inferred from homology"/>
<dbReference type="SUPFAM" id="SSF51197">
    <property type="entry name" value="Clavaminate synthase-like"/>
    <property type="match status" value="1"/>
</dbReference>
<feature type="domain" description="JmjC" evidence="22">
    <location>
        <begin position="144"/>
        <end position="312"/>
    </location>
</feature>
<comment type="similarity">
    <text evidence="3">Belongs to the JHDM1 histone demethylase family.</text>
</comment>
<dbReference type="Proteomes" id="UP001274896">
    <property type="component" value="Unassembled WGS sequence"/>
</dbReference>
<keyword evidence="10" id="KW-0223">Dioxygenase</keyword>
<keyword evidence="14" id="KW-0238">DNA-binding</keyword>
<feature type="region of interest" description="Disordered" evidence="19">
    <location>
        <begin position="383"/>
        <end position="418"/>
    </location>
</feature>
<dbReference type="GO" id="GO:0140680">
    <property type="term" value="F:histone H3K36me/H3K36me2 demethylase activity"/>
    <property type="evidence" value="ECO:0007669"/>
    <property type="project" value="UniProtKB-EC"/>
</dbReference>
<keyword evidence="24" id="KW-1185">Reference proteome</keyword>
<feature type="domain" description="CXXC-type" evidence="21">
    <location>
        <begin position="528"/>
        <end position="576"/>
    </location>
</feature>
<feature type="compositionally biased region" description="Basic and acidic residues" evidence="19">
    <location>
        <begin position="973"/>
        <end position="996"/>
    </location>
</feature>
<evidence type="ECO:0000256" key="11">
    <source>
        <dbReference type="ARBA" id="ARBA00023002"/>
    </source>
</evidence>
<dbReference type="Pfam" id="PF02008">
    <property type="entry name" value="zf-CXXC"/>
    <property type="match status" value="1"/>
</dbReference>
<feature type="compositionally biased region" description="Acidic residues" evidence="19">
    <location>
        <begin position="392"/>
        <end position="409"/>
    </location>
</feature>
<dbReference type="SMART" id="SM00558">
    <property type="entry name" value="JmjC"/>
    <property type="match status" value="1"/>
</dbReference>
<dbReference type="PROSITE" id="PS50016">
    <property type="entry name" value="ZF_PHD_2"/>
    <property type="match status" value="1"/>
</dbReference>
<dbReference type="InterPro" id="IPR011011">
    <property type="entry name" value="Znf_FYVE_PHD"/>
</dbReference>
<gene>
    <name evidence="23" type="ORF">QTP70_016777</name>
</gene>
<evidence type="ECO:0000313" key="23">
    <source>
        <dbReference type="EMBL" id="KAK3535409.1"/>
    </source>
</evidence>
<evidence type="ECO:0000256" key="14">
    <source>
        <dbReference type="ARBA" id="ARBA00023125"/>
    </source>
</evidence>
<evidence type="ECO:0000256" key="3">
    <source>
        <dbReference type="ARBA" id="ARBA00008037"/>
    </source>
</evidence>
<dbReference type="Gene3D" id="1.20.58.1360">
    <property type="match status" value="1"/>
</dbReference>
<evidence type="ECO:0000256" key="4">
    <source>
        <dbReference type="ARBA" id="ARBA00013246"/>
    </source>
</evidence>
<dbReference type="InterPro" id="IPR001965">
    <property type="entry name" value="Znf_PHD"/>
</dbReference>
<dbReference type="Pfam" id="PF16866">
    <property type="entry name" value="PHD_4"/>
    <property type="match status" value="1"/>
</dbReference>
<keyword evidence="13" id="KW-0805">Transcription regulation</keyword>
<dbReference type="SMART" id="SM00367">
    <property type="entry name" value="LRR_CC"/>
    <property type="match status" value="4"/>
</dbReference>
<evidence type="ECO:0000256" key="9">
    <source>
        <dbReference type="ARBA" id="ARBA00022853"/>
    </source>
</evidence>
<feature type="region of interest" description="Disordered" evidence="19">
    <location>
        <begin position="503"/>
        <end position="525"/>
    </location>
</feature>
<dbReference type="SUPFAM" id="SSF57903">
    <property type="entry name" value="FYVE/PHD zinc finger"/>
    <property type="match status" value="1"/>
</dbReference>
<evidence type="ECO:0000256" key="1">
    <source>
        <dbReference type="ARBA" id="ARBA00001954"/>
    </source>
</evidence>
<dbReference type="InterPro" id="IPR019786">
    <property type="entry name" value="Zinc_finger_PHD-type_CS"/>
</dbReference>
<feature type="domain" description="PHD-type" evidence="20">
    <location>
        <begin position="583"/>
        <end position="645"/>
    </location>
</feature>
<feature type="compositionally biased region" description="Basic and acidic residues" evidence="19">
    <location>
        <begin position="838"/>
        <end position="855"/>
    </location>
</feature>
<evidence type="ECO:0000256" key="5">
    <source>
        <dbReference type="ARBA" id="ARBA00022614"/>
    </source>
</evidence>
<dbReference type="InterPro" id="IPR050690">
    <property type="entry name" value="JHDM1_Histone_Demethylase"/>
</dbReference>
<evidence type="ECO:0000313" key="24">
    <source>
        <dbReference type="Proteomes" id="UP001274896"/>
    </source>
</evidence>
<dbReference type="EC" id="1.14.11.27" evidence="4"/>
<comment type="caution">
    <text evidence="23">The sequence shown here is derived from an EMBL/GenBank/DDBJ whole genome shotgun (WGS) entry which is preliminary data.</text>
</comment>
<dbReference type="GO" id="GO:0003677">
    <property type="term" value="F:DNA binding"/>
    <property type="evidence" value="ECO:0007669"/>
    <property type="project" value="UniProtKB-KW"/>
</dbReference>
<feature type="compositionally biased region" description="Low complexity" evidence="19">
    <location>
        <begin position="998"/>
        <end position="1009"/>
    </location>
</feature>
<dbReference type="CDD" id="cd21784">
    <property type="entry name" value="CTD_KDM2A"/>
    <property type="match status" value="1"/>
</dbReference>
<evidence type="ECO:0000256" key="15">
    <source>
        <dbReference type="ARBA" id="ARBA00023163"/>
    </source>
</evidence>
<evidence type="ECO:0000256" key="17">
    <source>
        <dbReference type="ARBA" id="ARBA00047915"/>
    </source>
</evidence>
<keyword evidence="9" id="KW-0156">Chromatin regulator</keyword>
<dbReference type="FunFam" id="2.60.120.650:FF:000005">
    <property type="entry name" value="lysine-specific demethylase 2A isoform X1"/>
    <property type="match status" value="1"/>
</dbReference>
<dbReference type="InterPro" id="IPR032675">
    <property type="entry name" value="LRR_dom_sf"/>
</dbReference>
<evidence type="ECO:0000256" key="10">
    <source>
        <dbReference type="ARBA" id="ARBA00022964"/>
    </source>
</evidence>
<dbReference type="Gene3D" id="3.80.10.10">
    <property type="entry name" value="Ribonuclease Inhibitor"/>
    <property type="match status" value="1"/>
</dbReference>
<dbReference type="SMART" id="SM00249">
    <property type="entry name" value="PHD"/>
    <property type="match status" value="1"/>
</dbReference>
<dbReference type="SUPFAM" id="SSF52047">
    <property type="entry name" value="RNI-like"/>
    <property type="match status" value="1"/>
</dbReference>
<reference evidence="23" key="1">
    <citation type="submission" date="2023-06" db="EMBL/GenBank/DDBJ databases">
        <title>Male Hemibagrus guttatus genome.</title>
        <authorList>
            <person name="Bian C."/>
        </authorList>
    </citation>
    <scope>NUCLEOTIDE SEQUENCE</scope>
    <source>
        <strain evidence="23">Male_cb2023</strain>
        <tissue evidence="23">Muscle</tissue>
    </source>
</reference>
<dbReference type="CDD" id="cd22181">
    <property type="entry name" value="F-box_FBXL11"/>
    <property type="match status" value="1"/>
</dbReference>
<comment type="subcellular location">
    <subcellularLocation>
        <location evidence="2">Nucleus</location>
    </subcellularLocation>
</comment>
<evidence type="ECO:0000256" key="2">
    <source>
        <dbReference type="ARBA" id="ARBA00004123"/>
    </source>
</evidence>
<feature type="compositionally biased region" description="Basic and acidic residues" evidence="19">
    <location>
        <begin position="784"/>
        <end position="831"/>
    </location>
</feature>
<feature type="compositionally biased region" description="Low complexity" evidence="19">
    <location>
        <begin position="661"/>
        <end position="671"/>
    </location>
</feature>
<feature type="compositionally biased region" description="Polar residues" evidence="19">
    <location>
        <begin position="950"/>
        <end position="959"/>
    </location>
</feature>
<feature type="region of interest" description="Disordered" evidence="19">
    <location>
        <begin position="781"/>
        <end position="1015"/>
    </location>
</feature>
<feature type="compositionally biased region" description="Low complexity" evidence="19">
    <location>
        <begin position="692"/>
        <end position="705"/>
    </location>
</feature>
<keyword evidence="5" id="KW-0433">Leucine-rich repeat</keyword>
<comment type="cofactor">
    <cofactor evidence="1">
        <name>Fe(2+)</name>
        <dbReference type="ChEBI" id="CHEBI:29033"/>
    </cofactor>
</comment>
<evidence type="ECO:0000256" key="12">
    <source>
        <dbReference type="ARBA" id="ARBA00023004"/>
    </source>
</evidence>
<dbReference type="PROSITE" id="PS51184">
    <property type="entry name" value="JMJC"/>
    <property type="match status" value="1"/>
</dbReference>
<comment type="catalytic activity">
    <reaction evidence="17">
        <text>N(6),N(6)-dimethyl-L-lysyl(36)-[histone H3] + 2 2-oxoglutarate + 2 O2 = L-lysyl(36)-[histone H3] + 2 formaldehyde + 2 succinate + 2 CO2</text>
        <dbReference type="Rhea" id="RHEA:42032"/>
        <dbReference type="Rhea" id="RHEA-COMP:9785"/>
        <dbReference type="Rhea" id="RHEA-COMP:9787"/>
        <dbReference type="ChEBI" id="CHEBI:15379"/>
        <dbReference type="ChEBI" id="CHEBI:16526"/>
        <dbReference type="ChEBI" id="CHEBI:16810"/>
        <dbReference type="ChEBI" id="CHEBI:16842"/>
        <dbReference type="ChEBI" id="CHEBI:29969"/>
        <dbReference type="ChEBI" id="CHEBI:30031"/>
        <dbReference type="ChEBI" id="CHEBI:61976"/>
        <dbReference type="EC" id="1.14.11.27"/>
    </reaction>
</comment>
<name>A0AAE0V1M0_9TELE</name>
<dbReference type="InterPro" id="IPR013083">
    <property type="entry name" value="Znf_RING/FYVE/PHD"/>
</dbReference>
<sequence length="1284" mass="145609">MEETRYSKRLRTGTRRRYIDEGISDDEIEGKTTFDLDEKLESGYFNSDLVKIMDGKDFTFEYIQREGLRDPIIFTKADGLGIQMPDPDFSVSDVKLFVGSRRMIDVMDVSTQKGMEMSMSQWRRYYETPASEREKLYNVISLEFSHTKLEHLVKRPASVDLIDWVDNMWPRHLKERQRDSTNAITDMQYPKVQKYCLMSVKGCFTDFHIDFGGTSVWYHILRGRKVFWLIPPTPHNLELYENWVLSGKQGDIFLGDKATACQRIELKQGYTFMIPSGWIHAVYTPEDTLVFGGNFLHSFNIPMQLNIYNVEDRTRKPYLALRAFSLITQNVAMDRKVPAKFRYPFYYEMCWYVLERYLYCLTNISHLTPEFQRHSLGIGLKKDDFAKPNNEEGNEKEEVKEEGDEEEEAPSPPARPGVKVHLTPFELEGLWQLLHKLEELPIHKKCVPAGIRNAPALLSDIRALLEEHAKDDPNLSYTGKPIVTWPKRPSWYRSLTPPPSAMYRPRASGSGPTMAPVPRPTKPASSISALRRRRVRCKRCKACRRSECGDCTYCRDMKKFGGPGRLKKSCVLRQCLAPALPLTAVCAICKEGSQEDAEGTQTTQTLMECSECGQITHPECITVPGEGVINKDLPSCWECPKCVQDKNTESSSSNSEEEGKSTVTTSSPTSSLPAKRAYREGIGVGGLRLGRRGQPPTSPSSLPLTRSRRQPPPSQRILLQHQQSRKRAGALEHQHRKRIKLERSKLFQSLLRQRSLERGSMIRAGLGRAVSRRRVVPSYQGSDVRLRSEERGGALRGRTEREEDGDDHNKEEDNEKTERRENGLGGKENRPQRYGGRPTEEENREAQQNGERETEREEDGELTCSDSSAVPGDETRDQRSCVTVTLQPSRGRWDPSTIVPKLEANVSSVSHTQSNSDFQGKSLLRPPLRGDSRRADKAHSHTHSHASRSQIQSPTLTRSTSKHAHMSQSLRCSSRESHHNTTRERNGKNVRPERGKHSAASNSSKSCTSPELNGGSEPGWGRLVWVSVFRYLTRTELCVCMAVCKSWYKWGCDKRLWTHISLSRCQSISPQALSGIIKRQPVTLDLSWAKISKKQLTWLINRLPGLKDLVLSGCNWTSVSALSSPSCPLLRSLDLRWADGVKDAQIRELLCPPGSNNRSQLRNMQCLRLCGLEVTEATLRLIIRHMPQLTRLELSHCPLTDNALNLLTAVGSSTRNTLTHLNLAGCSRLTDHCLVYLQRLSCLSVLDLRSCKGISRQACEKFISELSVNALYCLSDDKLIQRIS</sequence>
<dbReference type="Pfam" id="PF12937">
    <property type="entry name" value="F-box-like"/>
    <property type="match status" value="1"/>
</dbReference>
<dbReference type="CDD" id="cd15555">
    <property type="entry name" value="PHD_KDM2A_2B"/>
    <property type="match status" value="1"/>
</dbReference>
<keyword evidence="15" id="KW-0804">Transcription</keyword>
<dbReference type="InterPro" id="IPR006553">
    <property type="entry name" value="Leu-rich_rpt_Cys-con_subtyp"/>
</dbReference>
<evidence type="ECO:0000259" key="22">
    <source>
        <dbReference type="PROSITE" id="PS51184"/>
    </source>
</evidence>
<evidence type="ECO:0000256" key="8">
    <source>
        <dbReference type="ARBA" id="ARBA00022833"/>
    </source>
</evidence>
<dbReference type="EMBL" id="JAUCMX010000009">
    <property type="protein sequence ID" value="KAK3535409.1"/>
    <property type="molecule type" value="Genomic_DNA"/>
</dbReference>
<protein>
    <recommendedName>
        <fullName evidence="4">[histone H3]-dimethyl-L-lysine(36) demethylase</fullName>
        <ecNumber evidence="4">1.14.11.27</ecNumber>
    </recommendedName>
</protein>
<dbReference type="PANTHER" id="PTHR23123">
    <property type="entry name" value="PHD/F-BOX CONTAINING PROTEIN"/>
    <property type="match status" value="1"/>
</dbReference>
<keyword evidence="12" id="KW-0408">Iron</keyword>
<evidence type="ECO:0000256" key="7">
    <source>
        <dbReference type="ARBA" id="ARBA00022771"/>
    </source>
</evidence>
<dbReference type="InterPro" id="IPR019787">
    <property type="entry name" value="Znf_PHD-finger"/>
</dbReference>
<evidence type="ECO:0000256" key="16">
    <source>
        <dbReference type="ARBA" id="ARBA00023242"/>
    </source>
</evidence>
<keyword evidence="6" id="KW-0479">Metal-binding</keyword>
<evidence type="ECO:0000259" key="20">
    <source>
        <dbReference type="PROSITE" id="PS50016"/>
    </source>
</evidence>
<accession>A0AAE0V1M0</accession>